<proteinExistence type="predicted"/>
<name>A0A4Y3K8K4_CELUD</name>
<protein>
    <recommendedName>
        <fullName evidence="3">HTH-like domain-containing protein</fullName>
    </recommendedName>
</protein>
<gene>
    <name evidence="1" type="ORF">CUD01_12450</name>
</gene>
<dbReference type="Proteomes" id="UP000315842">
    <property type="component" value="Unassembled WGS sequence"/>
</dbReference>
<comment type="caution">
    <text evidence="1">The sequence shown here is derived from an EMBL/GenBank/DDBJ whole genome shotgun (WGS) entry which is preliminary data.</text>
</comment>
<dbReference type="AlphaFoldDB" id="A0A4Y3K8K4"/>
<evidence type="ECO:0000313" key="1">
    <source>
        <dbReference type="EMBL" id="GEA80801.1"/>
    </source>
</evidence>
<reference evidence="1 2" key="1">
    <citation type="submission" date="2019-06" db="EMBL/GenBank/DDBJ databases">
        <title>Whole genome shotgun sequence of Cellulomonas uda NBRC 3747.</title>
        <authorList>
            <person name="Hosoyama A."/>
            <person name="Uohara A."/>
            <person name="Ohji S."/>
            <person name="Ichikawa N."/>
        </authorList>
    </citation>
    <scope>NUCLEOTIDE SEQUENCE [LARGE SCALE GENOMIC DNA]</scope>
    <source>
        <strain evidence="1 2">NBRC 3747</strain>
    </source>
</reference>
<evidence type="ECO:0008006" key="3">
    <source>
        <dbReference type="Google" id="ProtNLM"/>
    </source>
</evidence>
<dbReference type="EMBL" id="BJLP01000016">
    <property type="protein sequence ID" value="GEA80801.1"/>
    <property type="molecule type" value="Genomic_DNA"/>
</dbReference>
<keyword evidence="2" id="KW-1185">Reference proteome</keyword>
<organism evidence="1 2">
    <name type="scientific">Cellulomonas uda</name>
    <dbReference type="NCBI Taxonomy" id="1714"/>
    <lineage>
        <taxon>Bacteria</taxon>
        <taxon>Bacillati</taxon>
        <taxon>Actinomycetota</taxon>
        <taxon>Actinomycetes</taxon>
        <taxon>Micrococcales</taxon>
        <taxon>Cellulomonadaceae</taxon>
        <taxon>Cellulomonas</taxon>
    </lineage>
</organism>
<accession>A0A4Y3K8K4</accession>
<sequence length="82" mass="9014">MGFIDAMRGEGFAVETICRVLREQGVRVAARTYRAWSSPVRRVAARTVADAVVVDAIRSLRVDEDGRATPESLSPTRTPLAR</sequence>
<evidence type="ECO:0000313" key="2">
    <source>
        <dbReference type="Proteomes" id="UP000315842"/>
    </source>
</evidence>